<evidence type="ECO:0000313" key="2">
    <source>
        <dbReference type="EMBL" id="KAK3934014.1"/>
    </source>
</evidence>
<sequence>MIFSDILLLFGMAERCNALARVIVLNRCSFPVYLKSVQLNETPPQALFPGDCYSETYRYASAFNPATGNFSAVGVSIKITTDEAVGQSLDETGRSAAFDSSAVTQFEYTYDPVPYPLPDLYYDLSDINDTMPRQFCGYGIRIEPSSAECNTIACTPDCSQACVDAYNNPADNATHACYSTVNLNLILCYGA</sequence>
<dbReference type="PANTHER" id="PTHR36195:SF4">
    <property type="entry name" value="DOMAIN PROTEIN, PUTATIVE (AFU_ORTHOLOGUE AFUA_5G01990)-RELATED"/>
    <property type="match status" value="1"/>
</dbReference>
<dbReference type="EMBL" id="MU854038">
    <property type="protein sequence ID" value="KAK3934014.1"/>
    <property type="molecule type" value="Genomic_DNA"/>
</dbReference>
<protein>
    <submittedName>
        <fullName evidence="2">Uncharacterized protein</fullName>
    </submittedName>
</protein>
<dbReference type="Proteomes" id="UP001303473">
    <property type="component" value="Unassembled WGS sequence"/>
</dbReference>
<dbReference type="InterPro" id="IPR006771">
    <property type="entry name" value="CetA-like"/>
</dbReference>
<keyword evidence="3" id="KW-1185">Reference proteome</keyword>
<gene>
    <name evidence="2" type="ORF">QBC46DRAFT_274646</name>
</gene>
<dbReference type="Pfam" id="PF04681">
    <property type="entry name" value="Bys1"/>
    <property type="match status" value="1"/>
</dbReference>
<dbReference type="PANTHER" id="PTHR36195">
    <property type="entry name" value="DOMAIN PROTEIN, PUTATIVE (AFU_ORTHOLOGUE AFUA_5G01990)-RELATED-RELATED"/>
    <property type="match status" value="1"/>
</dbReference>
<feature type="signal peptide" evidence="1">
    <location>
        <begin position="1"/>
        <end position="18"/>
    </location>
</feature>
<comment type="caution">
    <text evidence="2">The sequence shown here is derived from an EMBL/GenBank/DDBJ whole genome shotgun (WGS) entry which is preliminary data.</text>
</comment>
<organism evidence="2 3">
    <name type="scientific">Diplogelasinospora grovesii</name>
    <dbReference type="NCBI Taxonomy" id="303347"/>
    <lineage>
        <taxon>Eukaryota</taxon>
        <taxon>Fungi</taxon>
        <taxon>Dikarya</taxon>
        <taxon>Ascomycota</taxon>
        <taxon>Pezizomycotina</taxon>
        <taxon>Sordariomycetes</taxon>
        <taxon>Sordariomycetidae</taxon>
        <taxon>Sordariales</taxon>
        <taxon>Diplogelasinosporaceae</taxon>
        <taxon>Diplogelasinospora</taxon>
    </lineage>
</organism>
<evidence type="ECO:0000256" key="1">
    <source>
        <dbReference type="SAM" id="SignalP"/>
    </source>
</evidence>
<dbReference type="AlphaFoldDB" id="A0AAN6MVD7"/>
<name>A0AAN6MVD7_9PEZI</name>
<reference evidence="3" key="1">
    <citation type="journal article" date="2023" name="Mol. Phylogenet. Evol.">
        <title>Genome-scale phylogeny and comparative genomics of the fungal order Sordariales.</title>
        <authorList>
            <person name="Hensen N."/>
            <person name="Bonometti L."/>
            <person name="Westerberg I."/>
            <person name="Brannstrom I.O."/>
            <person name="Guillou S."/>
            <person name="Cros-Aarteil S."/>
            <person name="Calhoun S."/>
            <person name="Haridas S."/>
            <person name="Kuo A."/>
            <person name="Mondo S."/>
            <person name="Pangilinan J."/>
            <person name="Riley R."/>
            <person name="LaButti K."/>
            <person name="Andreopoulos B."/>
            <person name="Lipzen A."/>
            <person name="Chen C."/>
            <person name="Yan M."/>
            <person name="Daum C."/>
            <person name="Ng V."/>
            <person name="Clum A."/>
            <person name="Steindorff A."/>
            <person name="Ohm R.A."/>
            <person name="Martin F."/>
            <person name="Silar P."/>
            <person name="Natvig D.O."/>
            <person name="Lalanne C."/>
            <person name="Gautier V."/>
            <person name="Ament-Velasquez S.L."/>
            <person name="Kruys A."/>
            <person name="Hutchinson M.I."/>
            <person name="Powell A.J."/>
            <person name="Barry K."/>
            <person name="Miller A.N."/>
            <person name="Grigoriev I.V."/>
            <person name="Debuchy R."/>
            <person name="Gladieux P."/>
            <person name="Hiltunen Thoren M."/>
            <person name="Johannesson H."/>
        </authorList>
    </citation>
    <scope>NUCLEOTIDE SEQUENCE [LARGE SCALE GENOMIC DNA]</scope>
    <source>
        <strain evidence="3">CBS 340.73</strain>
    </source>
</reference>
<accession>A0AAN6MVD7</accession>
<evidence type="ECO:0000313" key="3">
    <source>
        <dbReference type="Proteomes" id="UP001303473"/>
    </source>
</evidence>
<keyword evidence="1" id="KW-0732">Signal</keyword>
<proteinExistence type="predicted"/>
<feature type="chain" id="PRO_5042960534" evidence="1">
    <location>
        <begin position="19"/>
        <end position="191"/>
    </location>
</feature>